<organism evidence="5 6">
    <name type="scientific">Bacteroides eggerthii</name>
    <dbReference type="NCBI Taxonomy" id="28111"/>
    <lineage>
        <taxon>Bacteria</taxon>
        <taxon>Pseudomonadati</taxon>
        <taxon>Bacteroidota</taxon>
        <taxon>Bacteroidia</taxon>
        <taxon>Bacteroidales</taxon>
        <taxon>Bacteroidaceae</taxon>
        <taxon>Bacteroides</taxon>
    </lineage>
</organism>
<comment type="similarity">
    <text evidence="1">Belongs to the bacterial sugar transferase family.</text>
</comment>
<protein>
    <submittedName>
        <fullName evidence="5">Sugar transferase</fullName>
    </submittedName>
</protein>
<evidence type="ECO:0000256" key="2">
    <source>
        <dbReference type="SAM" id="Phobius"/>
    </source>
</evidence>
<name>A0A414MAT5_9BACE</name>
<dbReference type="Pfam" id="PF02397">
    <property type="entry name" value="Bac_transf"/>
    <property type="match status" value="1"/>
</dbReference>
<dbReference type="GO" id="GO:0016780">
    <property type="term" value="F:phosphotransferase activity, for other substituted phosphate groups"/>
    <property type="evidence" value="ECO:0007669"/>
    <property type="project" value="TreeGrafter"/>
</dbReference>
<reference evidence="4 7" key="2">
    <citation type="submission" date="2020-04" db="EMBL/GenBank/DDBJ databases">
        <authorList>
            <person name="Hitch T.C.A."/>
            <person name="Wylensek D."/>
            <person name="Clavel T."/>
        </authorList>
    </citation>
    <scope>NUCLEOTIDE SEQUENCE [LARGE SCALE GENOMIC DNA]</scope>
    <source>
        <strain evidence="4 7">WCA3-601-WT-5E</strain>
    </source>
</reference>
<dbReference type="Proteomes" id="UP000520291">
    <property type="component" value="Unassembled WGS sequence"/>
</dbReference>
<evidence type="ECO:0000313" key="6">
    <source>
        <dbReference type="Proteomes" id="UP000283538"/>
    </source>
</evidence>
<evidence type="ECO:0000259" key="3">
    <source>
        <dbReference type="Pfam" id="PF02397"/>
    </source>
</evidence>
<dbReference type="AlphaFoldDB" id="A0A414MAT5"/>
<dbReference type="EMBL" id="JABAGL010000021">
    <property type="protein sequence ID" value="NME87231.1"/>
    <property type="molecule type" value="Genomic_DNA"/>
</dbReference>
<keyword evidence="2" id="KW-1133">Transmembrane helix</keyword>
<evidence type="ECO:0000313" key="5">
    <source>
        <dbReference type="EMBL" id="RHF08243.1"/>
    </source>
</evidence>
<sequence>MEKLIKRLLDVVLAFILFIPGMLVLLVGIILVIIVSPEASAVFKQERIGYKRKHFTLFKLRSMTNECDVNGNLLPDEVRLKKWGKIIRITNIDELFQIWNILKGEMSFIGPRPILPQEMLVMTEDEQRERQSMRPGITGWEAIHEGESENRRQMAEFDLYYVRNWNLKLDWVIFYKTIQIILGFRRPDDSVRAPKMSDDQICSDTEKTK</sequence>
<dbReference type="Proteomes" id="UP000283538">
    <property type="component" value="Unassembled WGS sequence"/>
</dbReference>
<keyword evidence="2" id="KW-0812">Transmembrane</keyword>
<evidence type="ECO:0000256" key="1">
    <source>
        <dbReference type="ARBA" id="ARBA00006464"/>
    </source>
</evidence>
<dbReference type="InterPro" id="IPR003362">
    <property type="entry name" value="Bact_transf"/>
</dbReference>
<dbReference type="EMBL" id="QSLA01000011">
    <property type="protein sequence ID" value="RHF08243.1"/>
    <property type="molecule type" value="Genomic_DNA"/>
</dbReference>
<feature type="transmembrane region" description="Helical" evidence="2">
    <location>
        <begin position="12"/>
        <end position="35"/>
    </location>
</feature>
<keyword evidence="2" id="KW-0472">Membrane</keyword>
<accession>A0A414MAT5</accession>
<reference evidence="5 6" key="1">
    <citation type="submission" date="2018-08" db="EMBL/GenBank/DDBJ databases">
        <title>A genome reference for cultivated species of the human gut microbiota.</title>
        <authorList>
            <person name="Zou Y."/>
            <person name="Xue W."/>
            <person name="Luo G."/>
        </authorList>
    </citation>
    <scope>NUCLEOTIDE SEQUENCE [LARGE SCALE GENOMIC DNA]</scope>
    <source>
        <strain evidence="5 6">AM26-26AC</strain>
    </source>
</reference>
<dbReference type="PANTHER" id="PTHR30576:SF8">
    <property type="entry name" value="UNDECAPRENYL-PHOSPHATE GALACTOSE PHOSPHOTRANSFERASE"/>
    <property type="match status" value="1"/>
</dbReference>
<proteinExistence type="inferred from homology"/>
<keyword evidence="5" id="KW-0808">Transferase</keyword>
<evidence type="ECO:0000313" key="4">
    <source>
        <dbReference type="EMBL" id="NME87231.1"/>
    </source>
</evidence>
<feature type="domain" description="Bacterial sugar transferase" evidence="3">
    <location>
        <begin position="6"/>
        <end position="182"/>
    </location>
</feature>
<dbReference type="RefSeq" id="WP_004294866.1">
    <property type="nucleotide sequence ID" value="NZ_JABAGL010000021.1"/>
</dbReference>
<gene>
    <name evidence="5" type="ORF">DW701_10510</name>
    <name evidence="4" type="ORF">HF841_14595</name>
</gene>
<dbReference type="PANTHER" id="PTHR30576">
    <property type="entry name" value="COLANIC BIOSYNTHESIS UDP-GLUCOSE LIPID CARRIER TRANSFERASE"/>
    <property type="match status" value="1"/>
</dbReference>
<comment type="caution">
    <text evidence="5">The sequence shown here is derived from an EMBL/GenBank/DDBJ whole genome shotgun (WGS) entry which is preliminary data.</text>
</comment>
<evidence type="ECO:0000313" key="7">
    <source>
        <dbReference type="Proteomes" id="UP000520291"/>
    </source>
</evidence>